<dbReference type="InterPro" id="IPR045851">
    <property type="entry name" value="AMP-bd_C_sf"/>
</dbReference>
<dbReference type="EC" id="6.2.1.1" evidence="7"/>
<proteinExistence type="inferred from homology"/>
<sequence length="525" mass="59704">MKKPNLANYQKAYQTFSWEKAEKEFKEKFKAIKSNKVALYWENSNGDKKKYTFKEFFLLSNKFANVLRERGVKKGNRVFFFLPRIPAVYFGLLGTLKIGAVGGTLFPAFGTQALYDRLKNSGTEVLVTNRELYQRVKKIKKSLPKLKKILFADQLPKLLDQASEKLETVKTKPTDPALMLYTSATGNTPVCGIVIPHKALVQQYFTAKWILDLHKNDVYWCTADPGWVTGVVYGILAPWMLGVSQVVFEGRFSAEKWYSLLEKYKINVLYTAPTALRMLQIEEEAASKFDFSSLRHICSVGEALPPDSISWTQKIFALPVYDTWWQTETGAMMIANYRCLKIKPGSMGKPVPGIKAVIVNNKGKILPANKEGNLAFKPGWPSMMIDVWKNKKRYQSYFAHHWYLSGDRAYQDKDGYFWFIGRADDVIKTSGERVGPFEVESVLVSHPAITEACVIGKPDKLRGQIIKAFLVLKANKKGSEEFKEEIKAFVKKQLAGHAYPREIEFVASLPRNPSGKVVRRLLKAK</sequence>
<comment type="similarity">
    <text evidence="1">Belongs to the ATP-dependent AMP-binding enzyme family.</text>
</comment>
<dbReference type="InterPro" id="IPR000873">
    <property type="entry name" value="AMP-dep_synth/lig_dom"/>
</dbReference>
<evidence type="ECO:0000256" key="4">
    <source>
        <dbReference type="ARBA" id="ARBA00022840"/>
    </source>
</evidence>
<evidence type="ECO:0000259" key="6">
    <source>
        <dbReference type="Pfam" id="PF13193"/>
    </source>
</evidence>
<dbReference type="GO" id="GO:0005524">
    <property type="term" value="F:ATP binding"/>
    <property type="evidence" value="ECO:0007669"/>
    <property type="project" value="UniProtKB-KW"/>
</dbReference>
<keyword evidence="3" id="KW-0547">Nucleotide-binding</keyword>
<dbReference type="EMBL" id="PFEL01000092">
    <property type="protein sequence ID" value="PJE68940.1"/>
    <property type="molecule type" value="Genomic_DNA"/>
</dbReference>
<dbReference type="Gene3D" id="3.40.50.12780">
    <property type="entry name" value="N-terminal domain of ligase-like"/>
    <property type="match status" value="1"/>
</dbReference>
<dbReference type="InterPro" id="IPR051087">
    <property type="entry name" value="Mitochondrial_ACSM"/>
</dbReference>
<dbReference type="PANTHER" id="PTHR43605:SF10">
    <property type="entry name" value="ACYL-COA SYNTHETASE MEDIUM CHAIN FAMILY MEMBER 3"/>
    <property type="match status" value="1"/>
</dbReference>
<dbReference type="InterPro" id="IPR025110">
    <property type="entry name" value="AMP-bd_C"/>
</dbReference>
<evidence type="ECO:0000259" key="5">
    <source>
        <dbReference type="Pfam" id="PF00501"/>
    </source>
</evidence>
<accession>A0A2M8L520</accession>
<dbReference type="GO" id="GO:0006637">
    <property type="term" value="P:acyl-CoA metabolic process"/>
    <property type="evidence" value="ECO:0007669"/>
    <property type="project" value="TreeGrafter"/>
</dbReference>
<dbReference type="Pfam" id="PF13193">
    <property type="entry name" value="AMP-binding_C"/>
    <property type="match status" value="1"/>
</dbReference>
<evidence type="ECO:0000256" key="2">
    <source>
        <dbReference type="ARBA" id="ARBA00022598"/>
    </source>
</evidence>
<dbReference type="Pfam" id="PF00501">
    <property type="entry name" value="AMP-binding"/>
    <property type="match status" value="1"/>
</dbReference>
<evidence type="ECO:0000313" key="8">
    <source>
        <dbReference type="Proteomes" id="UP000229500"/>
    </source>
</evidence>
<reference evidence="8" key="1">
    <citation type="submission" date="2017-09" db="EMBL/GenBank/DDBJ databases">
        <title>Depth-based differentiation of microbial function through sediment-hosted aquifers and enrichment of novel symbionts in the deep terrestrial subsurface.</title>
        <authorList>
            <person name="Probst A.J."/>
            <person name="Ladd B."/>
            <person name="Jarett J.K."/>
            <person name="Geller-Mcgrath D.E."/>
            <person name="Sieber C.M.K."/>
            <person name="Emerson J.B."/>
            <person name="Anantharaman K."/>
            <person name="Thomas B.C."/>
            <person name="Malmstrom R."/>
            <person name="Stieglmeier M."/>
            <person name="Klingl A."/>
            <person name="Woyke T."/>
            <person name="Ryan C.M."/>
            <person name="Banfield J.F."/>
        </authorList>
    </citation>
    <scope>NUCLEOTIDE SEQUENCE [LARGE SCALE GENOMIC DNA]</scope>
</reference>
<dbReference type="AlphaFoldDB" id="A0A2M8L520"/>
<dbReference type="GO" id="GO:0004321">
    <property type="term" value="F:fatty-acyl-CoA synthase activity"/>
    <property type="evidence" value="ECO:0007669"/>
    <property type="project" value="TreeGrafter"/>
</dbReference>
<feature type="domain" description="AMP-dependent synthetase/ligase" evidence="5">
    <location>
        <begin position="33"/>
        <end position="377"/>
    </location>
</feature>
<dbReference type="GO" id="GO:0015645">
    <property type="term" value="F:fatty acid ligase activity"/>
    <property type="evidence" value="ECO:0007669"/>
    <property type="project" value="TreeGrafter"/>
</dbReference>
<feature type="domain" description="AMP-binding enzyme C-terminal" evidence="6">
    <location>
        <begin position="438"/>
        <end position="516"/>
    </location>
</feature>
<dbReference type="GO" id="GO:0006633">
    <property type="term" value="P:fatty acid biosynthetic process"/>
    <property type="evidence" value="ECO:0007669"/>
    <property type="project" value="TreeGrafter"/>
</dbReference>
<dbReference type="Gene3D" id="3.30.300.30">
    <property type="match status" value="1"/>
</dbReference>
<keyword evidence="4" id="KW-0067">ATP-binding</keyword>
<evidence type="ECO:0000256" key="1">
    <source>
        <dbReference type="ARBA" id="ARBA00006432"/>
    </source>
</evidence>
<name>A0A2M8L520_9BACT</name>
<dbReference type="Proteomes" id="UP000229500">
    <property type="component" value="Unassembled WGS sequence"/>
</dbReference>
<keyword evidence="2 7" id="KW-0436">Ligase</keyword>
<organism evidence="7 8">
    <name type="scientific">Candidatus Shapirobacteria bacterium CG10_big_fil_rev_8_21_14_0_10_38_14</name>
    <dbReference type="NCBI Taxonomy" id="1974483"/>
    <lineage>
        <taxon>Bacteria</taxon>
        <taxon>Candidatus Shapironibacteriota</taxon>
    </lineage>
</organism>
<evidence type="ECO:0000313" key="7">
    <source>
        <dbReference type="EMBL" id="PJE68940.1"/>
    </source>
</evidence>
<dbReference type="InterPro" id="IPR042099">
    <property type="entry name" value="ANL_N_sf"/>
</dbReference>
<dbReference type="PANTHER" id="PTHR43605">
    <property type="entry name" value="ACYL-COENZYME A SYNTHETASE"/>
    <property type="match status" value="1"/>
</dbReference>
<comment type="caution">
    <text evidence="7">The sequence shown here is derived from an EMBL/GenBank/DDBJ whole genome shotgun (WGS) entry which is preliminary data.</text>
</comment>
<dbReference type="SUPFAM" id="SSF56801">
    <property type="entry name" value="Acetyl-CoA synthetase-like"/>
    <property type="match status" value="1"/>
</dbReference>
<protein>
    <submittedName>
        <fullName evidence="7">Acetate--CoA ligase</fullName>
        <ecNumber evidence="7">6.2.1.1</ecNumber>
    </submittedName>
</protein>
<evidence type="ECO:0000256" key="3">
    <source>
        <dbReference type="ARBA" id="ARBA00022741"/>
    </source>
</evidence>
<gene>
    <name evidence="7" type="ORF">COU96_02465</name>
</gene>
<dbReference type="GO" id="GO:0003987">
    <property type="term" value="F:acetate-CoA ligase activity"/>
    <property type="evidence" value="ECO:0007669"/>
    <property type="project" value="UniProtKB-EC"/>
</dbReference>